<reference evidence="2 3" key="1">
    <citation type="submission" date="2019-09" db="EMBL/GenBank/DDBJ databases">
        <authorList>
            <person name="Chandra G."/>
            <person name="Truman W A."/>
        </authorList>
    </citation>
    <scope>NUCLEOTIDE SEQUENCE [LARGE SCALE GENOMIC DNA]</scope>
    <source>
        <strain evidence="2">PS880</strain>
    </source>
</reference>
<dbReference type="Proteomes" id="UP000375525">
    <property type="component" value="Unassembled WGS sequence"/>
</dbReference>
<evidence type="ECO:0000313" key="2">
    <source>
        <dbReference type="EMBL" id="VVP45004.1"/>
    </source>
</evidence>
<dbReference type="GO" id="GO:0006355">
    <property type="term" value="P:regulation of DNA-templated transcription"/>
    <property type="evidence" value="ECO:0007669"/>
    <property type="project" value="InterPro"/>
</dbReference>
<dbReference type="GO" id="GO:0003677">
    <property type="term" value="F:DNA binding"/>
    <property type="evidence" value="ECO:0007669"/>
    <property type="project" value="InterPro"/>
</dbReference>
<dbReference type="Gene3D" id="1.10.1220.10">
    <property type="entry name" value="Met repressor-like"/>
    <property type="match status" value="1"/>
</dbReference>
<dbReference type="InterPro" id="IPR005569">
    <property type="entry name" value="Arc_DNA-bd_dom"/>
</dbReference>
<feature type="domain" description="Arc-like DNA binding" evidence="1">
    <location>
        <begin position="11"/>
        <end position="46"/>
    </location>
</feature>
<sequence>MSTKKQSVAYPFRPPAELRERLERSAVVNNRSLNAEMIARLESSFHEGDQSALEVENNGMLKVLCAKLGVQAES</sequence>
<organism evidence="2 3">
    <name type="scientific">Pseudomonas fluorescens</name>
    <dbReference type="NCBI Taxonomy" id="294"/>
    <lineage>
        <taxon>Bacteria</taxon>
        <taxon>Pseudomonadati</taxon>
        <taxon>Pseudomonadota</taxon>
        <taxon>Gammaproteobacteria</taxon>
        <taxon>Pseudomonadales</taxon>
        <taxon>Pseudomonadaceae</taxon>
        <taxon>Pseudomonas</taxon>
    </lineage>
</organism>
<protein>
    <recommendedName>
        <fullName evidence="1">Arc-like DNA binding domain-containing protein</fullName>
    </recommendedName>
</protein>
<evidence type="ECO:0000313" key="3">
    <source>
        <dbReference type="Proteomes" id="UP000375525"/>
    </source>
</evidence>
<dbReference type="OrthoDB" id="8685865at2"/>
<dbReference type="Pfam" id="PF03869">
    <property type="entry name" value="Arc"/>
    <property type="match status" value="1"/>
</dbReference>
<dbReference type="EMBL" id="CABVIH010000029">
    <property type="protein sequence ID" value="VVP45004.1"/>
    <property type="molecule type" value="Genomic_DNA"/>
</dbReference>
<dbReference type="InterPro" id="IPR010985">
    <property type="entry name" value="Ribbon_hlx_hlx"/>
</dbReference>
<evidence type="ECO:0000259" key="1">
    <source>
        <dbReference type="Pfam" id="PF03869"/>
    </source>
</evidence>
<accession>A0A5E7P5T2</accession>
<dbReference type="SUPFAM" id="SSF47598">
    <property type="entry name" value="Ribbon-helix-helix"/>
    <property type="match status" value="1"/>
</dbReference>
<dbReference type="RefSeq" id="WP_150781922.1">
    <property type="nucleotide sequence ID" value="NZ_CABVIH010000029.1"/>
</dbReference>
<dbReference type="InterPro" id="IPR013321">
    <property type="entry name" value="Arc_rbn_hlx_hlx"/>
</dbReference>
<dbReference type="AlphaFoldDB" id="A0A5E7P5T2"/>
<proteinExistence type="predicted"/>
<gene>
    <name evidence="2" type="ORF">PS880_05048</name>
</gene>
<name>A0A5E7P5T2_PSEFL</name>